<dbReference type="EMBL" id="CAUYUJ010004102">
    <property type="protein sequence ID" value="CAK0808128.1"/>
    <property type="molecule type" value="Genomic_DNA"/>
</dbReference>
<evidence type="ECO:0000256" key="3">
    <source>
        <dbReference type="ARBA" id="ARBA00022692"/>
    </source>
</evidence>
<evidence type="ECO:0000256" key="6">
    <source>
        <dbReference type="RuleBase" id="RU368066"/>
    </source>
</evidence>
<comment type="caution">
    <text evidence="7">The sequence shown here is derived from an EMBL/GenBank/DDBJ whole genome shotgun (WGS) entry which is preliminary data.</text>
</comment>
<feature type="transmembrane region" description="Helical" evidence="6">
    <location>
        <begin position="223"/>
        <end position="239"/>
    </location>
</feature>
<comment type="caution">
    <text evidence="6">Lacks conserved residue(s) required for the propagation of feature annotation.</text>
</comment>
<feature type="transmembrane region" description="Helical" evidence="6">
    <location>
        <begin position="265"/>
        <end position="293"/>
    </location>
</feature>
<comment type="similarity">
    <text evidence="2 6">Belongs to the CTL (choline transporter-like) family.</text>
</comment>
<protein>
    <recommendedName>
        <fullName evidence="6">Choline transporter-like protein</fullName>
    </recommendedName>
</protein>
<organism evidence="7 8">
    <name type="scientific">Prorocentrum cordatum</name>
    <dbReference type="NCBI Taxonomy" id="2364126"/>
    <lineage>
        <taxon>Eukaryota</taxon>
        <taxon>Sar</taxon>
        <taxon>Alveolata</taxon>
        <taxon>Dinophyceae</taxon>
        <taxon>Prorocentrales</taxon>
        <taxon>Prorocentraceae</taxon>
        <taxon>Prorocentrum</taxon>
    </lineage>
</organism>
<comment type="function">
    <text evidence="6">Choline transporter.</text>
</comment>
<keyword evidence="8" id="KW-1185">Reference proteome</keyword>
<evidence type="ECO:0000313" key="7">
    <source>
        <dbReference type="EMBL" id="CAK0808128.1"/>
    </source>
</evidence>
<dbReference type="InterPro" id="IPR007603">
    <property type="entry name" value="Choline_transptr-like"/>
</dbReference>
<keyword evidence="5 6" id="KW-0472">Membrane</keyword>
<reference evidence="7" key="1">
    <citation type="submission" date="2023-10" db="EMBL/GenBank/DDBJ databases">
        <authorList>
            <person name="Chen Y."/>
            <person name="Shah S."/>
            <person name="Dougan E. K."/>
            <person name="Thang M."/>
            <person name="Chan C."/>
        </authorList>
    </citation>
    <scope>NUCLEOTIDE SEQUENCE [LARGE SCALE GENOMIC DNA]</scope>
</reference>
<sequence length="393" mass="42983">MTSARSSVNLPVLLQRRGGGIGYEMTSARSSVNLPVLLQRRNWMLLVVVAIHAVLCVVRRDAVQMAISATQLSSKALSQTPSIVMVCLALKGVWVIYVGAWYFPAAVAAAPAAGNPAVVGATLAFTRSSGAVSVASLIMALVEMAKRNQRKTFKCNPIRCLIAMIWCWVQSIVEALSRFSLVAHMFHGGSLTEAAYKTTDILKRRLSQAVIADSIVHKEMTQISMLLGTAMGFAVWAYLDKEENLGVFAAIGHGAHDIGGKGEQYMIIALILVMLFFVRNPLFTIVVVILINANFSITDKTVNSFSISIFFASISAIIFTYFAHVIACSCDVICYSFAIEAEKGEQQERMTELYDLFRRQAFQADASQAMRYPAEVEAPAHHSARVIAYRAQP</sequence>
<feature type="transmembrane region" description="Helical" evidence="6">
    <location>
        <begin position="43"/>
        <end position="62"/>
    </location>
</feature>
<name>A0ABN9QQE8_9DINO</name>
<proteinExistence type="inferred from homology"/>
<dbReference type="Proteomes" id="UP001189429">
    <property type="component" value="Unassembled WGS sequence"/>
</dbReference>
<evidence type="ECO:0000256" key="5">
    <source>
        <dbReference type="ARBA" id="ARBA00023136"/>
    </source>
</evidence>
<accession>A0ABN9QQE8</accession>
<keyword evidence="3 6" id="KW-0812">Transmembrane</keyword>
<evidence type="ECO:0000256" key="1">
    <source>
        <dbReference type="ARBA" id="ARBA00004141"/>
    </source>
</evidence>
<keyword evidence="4 6" id="KW-1133">Transmembrane helix</keyword>
<feature type="transmembrane region" description="Helical" evidence="6">
    <location>
        <begin position="123"/>
        <end position="142"/>
    </location>
</feature>
<evidence type="ECO:0000256" key="4">
    <source>
        <dbReference type="ARBA" id="ARBA00022989"/>
    </source>
</evidence>
<feature type="transmembrane region" description="Helical" evidence="6">
    <location>
        <begin position="305"/>
        <end position="327"/>
    </location>
</feature>
<evidence type="ECO:0000313" key="8">
    <source>
        <dbReference type="Proteomes" id="UP001189429"/>
    </source>
</evidence>
<gene>
    <name evidence="7" type="ORF">PCOR1329_LOCUS13817</name>
</gene>
<evidence type="ECO:0000256" key="2">
    <source>
        <dbReference type="ARBA" id="ARBA00007168"/>
    </source>
</evidence>
<comment type="subcellular location">
    <subcellularLocation>
        <location evidence="6">Cell membrane</location>
        <topology evidence="6">Multi-pass membrane protein</topology>
    </subcellularLocation>
    <subcellularLocation>
        <location evidence="1">Membrane</location>
        <topology evidence="1">Multi-pass membrane protein</topology>
    </subcellularLocation>
</comment>
<feature type="transmembrane region" description="Helical" evidence="6">
    <location>
        <begin position="83"/>
        <end position="103"/>
    </location>
</feature>
<dbReference type="Pfam" id="PF04515">
    <property type="entry name" value="Choline_transpo"/>
    <property type="match status" value="1"/>
</dbReference>